<evidence type="ECO:0000256" key="3">
    <source>
        <dbReference type="ARBA" id="ARBA00010747"/>
    </source>
</evidence>
<dbReference type="GO" id="GO:0009326">
    <property type="term" value="C:formate dehydrogenase complex"/>
    <property type="evidence" value="ECO:0007669"/>
    <property type="project" value="InterPro"/>
</dbReference>
<comment type="similarity">
    <text evidence="3">Belongs to the formate dehydrogenase gamma subunit family.</text>
</comment>
<feature type="transmembrane region" description="Helical" evidence="14">
    <location>
        <begin position="254"/>
        <end position="274"/>
    </location>
</feature>
<feature type="transmembrane region" description="Helical" evidence="14">
    <location>
        <begin position="154"/>
        <end position="177"/>
    </location>
</feature>
<name>A0A840MV76_9BRAD</name>
<dbReference type="AlphaFoldDB" id="A0A840MV76"/>
<dbReference type="GO" id="GO:0046872">
    <property type="term" value="F:metal ion binding"/>
    <property type="evidence" value="ECO:0007669"/>
    <property type="project" value="UniProtKB-KW"/>
</dbReference>
<dbReference type="NCBIfam" id="TIGR01583">
    <property type="entry name" value="formate-DH-gamm"/>
    <property type="match status" value="1"/>
</dbReference>
<keyword evidence="6" id="KW-0349">Heme</keyword>
<keyword evidence="10 14" id="KW-1133">Transmembrane helix</keyword>
<evidence type="ECO:0000256" key="13">
    <source>
        <dbReference type="SAM" id="MobiDB-lite"/>
    </source>
</evidence>
<feature type="transmembrane region" description="Helical" evidence="14">
    <location>
        <begin position="106"/>
        <end position="127"/>
    </location>
</feature>
<evidence type="ECO:0000256" key="7">
    <source>
        <dbReference type="ARBA" id="ARBA00022692"/>
    </source>
</evidence>
<dbReference type="InterPro" id="IPR051817">
    <property type="entry name" value="FDH_cytochrome_b556_subunit"/>
</dbReference>
<evidence type="ECO:0000256" key="11">
    <source>
        <dbReference type="ARBA" id="ARBA00023004"/>
    </source>
</evidence>
<dbReference type="GO" id="GO:0005886">
    <property type="term" value="C:plasma membrane"/>
    <property type="evidence" value="ECO:0007669"/>
    <property type="project" value="UniProtKB-SubCell"/>
</dbReference>
<evidence type="ECO:0000256" key="12">
    <source>
        <dbReference type="ARBA" id="ARBA00023136"/>
    </source>
</evidence>
<comment type="cofactor">
    <cofactor evidence="1">
        <name>heme</name>
        <dbReference type="ChEBI" id="CHEBI:30413"/>
    </cofactor>
</comment>
<gene>
    <name evidence="16" type="ORF">HNQ36_000292</name>
</gene>
<evidence type="ECO:0000313" key="16">
    <source>
        <dbReference type="EMBL" id="MBB5050344.1"/>
    </source>
</evidence>
<feature type="transmembrane region" description="Helical" evidence="14">
    <location>
        <begin position="197"/>
        <end position="216"/>
    </location>
</feature>
<feature type="domain" description="Cytochrome b561 bacterial/Ni-hydrogenase" evidence="15">
    <location>
        <begin position="144"/>
        <end position="322"/>
    </location>
</feature>
<comment type="subcellular location">
    <subcellularLocation>
        <location evidence="2">Cell membrane</location>
        <topology evidence="2">Multi-pass membrane protein</topology>
    </subcellularLocation>
</comment>
<proteinExistence type="inferred from homology"/>
<dbReference type="FunFam" id="1.20.950.20:FF:000002">
    <property type="entry name" value="Formate dehydrogenase cytochrome b556 subunit"/>
    <property type="match status" value="1"/>
</dbReference>
<keyword evidence="8" id="KW-0479">Metal-binding</keyword>
<evidence type="ECO:0000256" key="14">
    <source>
        <dbReference type="SAM" id="Phobius"/>
    </source>
</evidence>
<dbReference type="InterPro" id="IPR006471">
    <property type="entry name" value="Formate_DH_gsu"/>
</dbReference>
<protein>
    <submittedName>
        <fullName evidence="16">Formate dehydrogenase subunit gamma</fullName>
    </submittedName>
</protein>
<evidence type="ECO:0000259" key="15">
    <source>
        <dbReference type="Pfam" id="PF01292"/>
    </source>
</evidence>
<dbReference type="Pfam" id="PF01292">
    <property type="entry name" value="Ni_hydr_CYTB"/>
    <property type="match status" value="1"/>
</dbReference>
<keyword evidence="11" id="KW-0408">Iron</keyword>
<evidence type="ECO:0000256" key="1">
    <source>
        <dbReference type="ARBA" id="ARBA00001971"/>
    </source>
</evidence>
<sequence length="359" mass="39467">MPKALIASDMLGVVLDWKWKVVPMSISFSNFKAVCAVIALLFVFAHPAAAQLSFKPTADAVQEDQLLKALKEGDKITGRITIPDPMASSLIQPAGKDWRDFQRSTLPIIGGVAIIGMVALLAIFLMVRGRIRVEHGFSGLKILRFASFERFTHWLTASCFIILALSGLNISFGRVLILPLFGPEAFSTMTAWGKIAHNYLAFPFMLGLVIMFLIWIKDNIPGKVDLNWLKKGGGMLKNGEHPPARRFNAGQKGIFWIVIIGGALMSVSGWYLLFPYIPANVTTLQFWTVIHAVIAMLFIAAMLAHIYIGSVGMEGAFDAMGTGEVDLNWAKEHHSLWVEEEQAKGRAPDTGSPRAMPAE</sequence>
<dbReference type="InterPro" id="IPR011577">
    <property type="entry name" value="Cyt_b561_bac/Ni-Hgenase"/>
</dbReference>
<organism evidence="16 17">
    <name type="scientific">Afipia massiliensis</name>
    <dbReference type="NCBI Taxonomy" id="211460"/>
    <lineage>
        <taxon>Bacteria</taxon>
        <taxon>Pseudomonadati</taxon>
        <taxon>Pseudomonadota</taxon>
        <taxon>Alphaproteobacteria</taxon>
        <taxon>Hyphomicrobiales</taxon>
        <taxon>Nitrobacteraceae</taxon>
        <taxon>Afipia</taxon>
    </lineage>
</organism>
<dbReference type="GO" id="GO:0036397">
    <property type="term" value="F:formate dehydrogenase (quinone) activity"/>
    <property type="evidence" value="ECO:0007669"/>
    <property type="project" value="TreeGrafter"/>
</dbReference>
<dbReference type="Gene3D" id="1.20.950.20">
    <property type="entry name" value="Transmembrane di-heme cytochromes, Chain C"/>
    <property type="match status" value="1"/>
</dbReference>
<dbReference type="InterPro" id="IPR016174">
    <property type="entry name" value="Di-haem_cyt_TM"/>
</dbReference>
<feature type="region of interest" description="Disordered" evidence="13">
    <location>
        <begin position="340"/>
        <end position="359"/>
    </location>
</feature>
<evidence type="ECO:0000256" key="9">
    <source>
        <dbReference type="ARBA" id="ARBA00022982"/>
    </source>
</evidence>
<evidence type="ECO:0000256" key="8">
    <source>
        <dbReference type="ARBA" id="ARBA00022723"/>
    </source>
</evidence>
<dbReference type="PANTHER" id="PTHR30074:SF6">
    <property type="entry name" value="FORMATE DEHYDROGENASE GAMMA SUBUNIT"/>
    <property type="match status" value="1"/>
</dbReference>
<dbReference type="EMBL" id="JACHIJ010000001">
    <property type="protein sequence ID" value="MBB5050344.1"/>
    <property type="molecule type" value="Genomic_DNA"/>
</dbReference>
<accession>A0A840MV76</accession>
<comment type="caution">
    <text evidence="16">The sequence shown here is derived from an EMBL/GenBank/DDBJ whole genome shotgun (WGS) entry which is preliminary data.</text>
</comment>
<keyword evidence="5" id="KW-1003">Cell membrane</keyword>
<dbReference type="GO" id="GO:0022904">
    <property type="term" value="P:respiratory electron transport chain"/>
    <property type="evidence" value="ECO:0007669"/>
    <property type="project" value="InterPro"/>
</dbReference>
<dbReference type="GO" id="GO:0015944">
    <property type="term" value="P:formate oxidation"/>
    <property type="evidence" value="ECO:0007669"/>
    <property type="project" value="TreeGrafter"/>
</dbReference>
<dbReference type="PANTHER" id="PTHR30074">
    <property type="entry name" value="FORMATE DEHYDROGENASE, NITRATE-INDUCIBLE, CYTOCHROME B556 FDN SUBUNIT"/>
    <property type="match status" value="1"/>
</dbReference>
<keyword evidence="9" id="KW-0249">Electron transport</keyword>
<dbReference type="GO" id="GO:0009061">
    <property type="term" value="P:anaerobic respiration"/>
    <property type="evidence" value="ECO:0007669"/>
    <property type="project" value="TreeGrafter"/>
</dbReference>
<evidence type="ECO:0000256" key="5">
    <source>
        <dbReference type="ARBA" id="ARBA00022475"/>
    </source>
</evidence>
<dbReference type="Proteomes" id="UP000521227">
    <property type="component" value="Unassembled WGS sequence"/>
</dbReference>
<dbReference type="SUPFAM" id="SSF81342">
    <property type="entry name" value="Transmembrane di-heme cytochromes"/>
    <property type="match status" value="1"/>
</dbReference>
<dbReference type="GO" id="GO:0009055">
    <property type="term" value="F:electron transfer activity"/>
    <property type="evidence" value="ECO:0007669"/>
    <property type="project" value="InterPro"/>
</dbReference>
<feature type="transmembrane region" description="Helical" evidence="14">
    <location>
        <begin position="286"/>
        <end position="308"/>
    </location>
</feature>
<evidence type="ECO:0000256" key="10">
    <source>
        <dbReference type="ARBA" id="ARBA00022989"/>
    </source>
</evidence>
<evidence type="ECO:0000256" key="4">
    <source>
        <dbReference type="ARBA" id="ARBA00022448"/>
    </source>
</evidence>
<evidence type="ECO:0000256" key="6">
    <source>
        <dbReference type="ARBA" id="ARBA00022617"/>
    </source>
</evidence>
<keyword evidence="4" id="KW-0813">Transport</keyword>
<dbReference type="GO" id="GO:0008863">
    <property type="term" value="F:formate dehydrogenase (NAD+) activity"/>
    <property type="evidence" value="ECO:0007669"/>
    <property type="project" value="InterPro"/>
</dbReference>
<keyword evidence="7 14" id="KW-0812">Transmembrane</keyword>
<keyword evidence="12 14" id="KW-0472">Membrane</keyword>
<evidence type="ECO:0000256" key="2">
    <source>
        <dbReference type="ARBA" id="ARBA00004651"/>
    </source>
</evidence>
<evidence type="ECO:0000313" key="17">
    <source>
        <dbReference type="Proteomes" id="UP000521227"/>
    </source>
</evidence>
<reference evidence="16 17" key="1">
    <citation type="submission" date="2020-08" db="EMBL/GenBank/DDBJ databases">
        <title>Genomic Encyclopedia of Type Strains, Phase IV (KMG-IV): sequencing the most valuable type-strain genomes for metagenomic binning, comparative biology and taxonomic classification.</title>
        <authorList>
            <person name="Goeker M."/>
        </authorList>
    </citation>
    <scope>NUCLEOTIDE SEQUENCE [LARGE SCALE GENOMIC DNA]</scope>
    <source>
        <strain evidence="16 17">DSM 17498</strain>
    </source>
</reference>